<sequence>MYPSHLGYTEEKKWQKKKGIKRTTVLIIPFFFCHFLNINVAFFKNFIGYLIIMPCYTLNNWTRWDLPAKTE</sequence>
<gene>
    <name evidence="2" type="ORF">COT99_01020</name>
</gene>
<dbReference type="AlphaFoldDB" id="A0A2H0V2R8"/>
<keyword evidence="1" id="KW-0812">Transmembrane</keyword>
<reference evidence="3" key="1">
    <citation type="submission" date="2017-09" db="EMBL/GenBank/DDBJ databases">
        <title>Depth-based differentiation of microbial function through sediment-hosted aquifers and enrichment of novel symbionts in the deep terrestrial subsurface.</title>
        <authorList>
            <person name="Probst A.J."/>
            <person name="Ladd B."/>
            <person name="Jarett J.K."/>
            <person name="Geller-Mcgrath D.E."/>
            <person name="Sieber C.M.K."/>
            <person name="Emerson J.B."/>
            <person name="Anantharaman K."/>
            <person name="Thomas B.C."/>
            <person name="Malmstrom R."/>
            <person name="Stieglmeier M."/>
            <person name="Klingl A."/>
            <person name="Woyke T."/>
            <person name="Ryan C.M."/>
            <person name="Banfield J.F."/>
        </authorList>
    </citation>
    <scope>NUCLEOTIDE SEQUENCE [LARGE SCALE GENOMIC DNA]</scope>
</reference>
<evidence type="ECO:0000313" key="3">
    <source>
        <dbReference type="Proteomes" id="UP000228626"/>
    </source>
</evidence>
<protein>
    <submittedName>
        <fullName evidence="2">Uncharacterized protein</fullName>
    </submittedName>
</protein>
<dbReference type="EMBL" id="PFAR01000013">
    <property type="protein sequence ID" value="PIR93394.1"/>
    <property type="molecule type" value="Genomic_DNA"/>
</dbReference>
<evidence type="ECO:0000313" key="2">
    <source>
        <dbReference type="EMBL" id="PIR93394.1"/>
    </source>
</evidence>
<proteinExistence type="predicted"/>
<evidence type="ECO:0000256" key="1">
    <source>
        <dbReference type="SAM" id="Phobius"/>
    </source>
</evidence>
<comment type="caution">
    <text evidence="2">The sequence shown here is derived from an EMBL/GenBank/DDBJ whole genome shotgun (WGS) entry which is preliminary data.</text>
</comment>
<accession>A0A2H0V2R8</accession>
<organism evidence="2 3">
    <name type="scientific">Candidatus Falkowbacteria bacterium CG10_big_fil_rev_8_21_14_0_10_43_10</name>
    <dbReference type="NCBI Taxonomy" id="1974567"/>
    <lineage>
        <taxon>Bacteria</taxon>
        <taxon>Candidatus Falkowiibacteriota</taxon>
    </lineage>
</organism>
<name>A0A2H0V2R8_9BACT</name>
<keyword evidence="1" id="KW-0472">Membrane</keyword>
<keyword evidence="1" id="KW-1133">Transmembrane helix</keyword>
<dbReference type="Proteomes" id="UP000228626">
    <property type="component" value="Unassembled WGS sequence"/>
</dbReference>
<feature type="transmembrane region" description="Helical" evidence="1">
    <location>
        <begin position="25"/>
        <end position="52"/>
    </location>
</feature>